<comment type="caution">
    <text evidence="2">The sequence shown here is derived from an EMBL/GenBank/DDBJ whole genome shotgun (WGS) entry which is preliminary data.</text>
</comment>
<keyword evidence="1" id="KW-0472">Membrane</keyword>
<proteinExistence type="predicted"/>
<sequence>MSSMFLIEAGIEICVNEVHSLKAKLPINVTDDGIEICVNDEQRQKAKIPIKVADDGIWICFNDEPGQKEEFPIEVTEEGIEICVNDERSMKAELPIFVMNGGIFAVVTLFFVHISVSKFSLVDDLKTRILSSINLIRSFLFGIICIFSKFQYRVNNIISN</sequence>
<name>A0ABR2H9P8_9EUKA</name>
<feature type="transmembrane region" description="Helical" evidence="1">
    <location>
        <begin position="96"/>
        <end position="116"/>
    </location>
</feature>
<evidence type="ECO:0000313" key="2">
    <source>
        <dbReference type="EMBL" id="KAK8842502.1"/>
    </source>
</evidence>
<dbReference type="EMBL" id="JAPFFF010000038">
    <property type="protein sequence ID" value="KAK8842502.1"/>
    <property type="molecule type" value="Genomic_DNA"/>
</dbReference>
<protein>
    <submittedName>
        <fullName evidence="2">Uncharacterized protein</fullName>
    </submittedName>
</protein>
<keyword evidence="1" id="KW-0812">Transmembrane</keyword>
<keyword evidence="3" id="KW-1185">Reference proteome</keyword>
<dbReference type="Proteomes" id="UP001470230">
    <property type="component" value="Unassembled WGS sequence"/>
</dbReference>
<accession>A0ABR2H9P8</accession>
<gene>
    <name evidence="2" type="ORF">M9Y10_026093</name>
</gene>
<feature type="transmembrane region" description="Helical" evidence="1">
    <location>
        <begin position="128"/>
        <end position="147"/>
    </location>
</feature>
<organism evidence="2 3">
    <name type="scientific">Tritrichomonas musculus</name>
    <dbReference type="NCBI Taxonomy" id="1915356"/>
    <lineage>
        <taxon>Eukaryota</taxon>
        <taxon>Metamonada</taxon>
        <taxon>Parabasalia</taxon>
        <taxon>Tritrichomonadida</taxon>
        <taxon>Tritrichomonadidae</taxon>
        <taxon>Tritrichomonas</taxon>
    </lineage>
</organism>
<evidence type="ECO:0000313" key="3">
    <source>
        <dbReference type="Proteomes" id="UP001470230"/>
    </source>
</evidence>
<reference evidence="2 3" key="1">
    <citation type="submission" date="2024-04" db="EMBL/GenBank/DDBJ databases">
        <title>Tritrichomonas musculus Genome.</title>
        <authorList>
            <person name="Alves-Ferreira E."/>
            <person name="Grigg M."/>
            <person name="Lorenzi H."/>
            <person name="Galac M."/>
        </authorList>
    </citation>
    <scope>NUCLEOTIDE SEQUENCE [LARGE SCALE GENOMIC DNA]</scope>
    <source>
        <strain evidence="2 3">EAF2021</strain>
    </source>
</reference>
<keyword evidence="1" id="KW-1133">Transmembrane helix</keyword>
<evidence type="ECO:0000256" key="1">
    <source>
        <dbReference type="SAM" id="Phobius"/>
    </source>
</evidence>